<dbReference type="AlphaFoldDB" id="G2PHM2"/>
<organism evidence="8 9">
    <name type="scientific">Streptomyces violaceusniger (strain Tu 4113)</name>
    <dbReference type="NCBI Taxonomy" id="653045"/>
    <lineage>
        <taxon>Bacteria</taxon>
        <taxon>Bacillati</taxon>
        <taxon>Actinomycetota</taxon>
        <taxon>Actinomycetes</taxon>
        <taxon>Kitasatosporales</taxon>
        <taxon>Streptomycetaceae</taxon>
        <taxon>Streptomyces</taxon>
        <taxon>Streptomyces violaceusniger group</taxon>
    </lineage>
</organism>
<name>G2PHM2_STRV4</name>
<dbReference type="HOGENOM" id="CLU_006958_5_3_11"/>
<evidence type="ECO:0000256" key="6">
    <source>
        <dbReference type="PROSITE-ProRule" id="PRU01016"/>
    </source>
</evidence>
<reference evidence="8" key="1">
    <citation type="submission" date="2011-08" db="EMBL/GenBank/DDBJ databases">
        <title>Complete sequence of plasmid 2 of Streptomyces violaceusniger Tu 4113.</title>
        <authorList>
            <consortium name="US DOE Joint Genome Institute"/>
            <person name="Lucas S."/>
            <person name="Han J."/>
            <person name="Lapidus A."/>
            <person name="Cheng J.-F."/>
            <person name="Goodwin L."/>
            <person name="Pitluck S."/>
            <person name="Peters L."/>
            <person name="Ivanova N."/>
            <person name="Daligault H."/>
            <person name="Detter J.C."/>
            <person name="Han C."/>
            <person name="Tapia R."/>
            <person name="Land M."/>
            <person name="Hauser L."/>
            <person name="Kyrpides N."/>
            <person name="Ivanova N."/>
            <person name="Pagani I."/>
            <person name="Hagen A."/>
            <person name="Katz L."/>
            <person name="Fiedler H.-P."/>
            <person name="Keasling J."/>
            <person name="Fortman J."/>
            <person name="Woyke T."/>
        </authorList>
    </citation>
    <scope>NUCLEOTIDE SEQUENCE [LARGE SCALE GENOMIC DNA]</scope>
    <source>
        <strain evidence="8">Tu 4113</strain>
        <plasmid evidence="8">pSTRVI02</plasmid>
    </source>
</reference>
<dbReference type="PANTHER" id="PTHR46098:SF1">
    <property type="entry name" value="TRNA (CYTOSINE(38)-C(5))-METHYLTRANSFERASE"/>
    <property type="match status" value="1"/>
</dbReference>
<keyword evidence="9" id="KW-1185">Reference proteome</keyword>
<dbReference type="eggNOG" id="COG0270">
    <property type="taxonomic scope" value="Bacteria"/>
</dbReference>
<dbReference type="PRINTS" id="PR00105">
    <property type="entry name" value="C5METTRFRASE"/>
</dbReference>
<keyword evidence="8" id="KW-0614">Plasmid</keyword>
<dbReference type="SUPFAM" id="SSF53335">
    <property type="entry name" value="S-adenosyl-L-methionine-dependent methyltransferases"/>
    <property type="match status" value="1"/>
</dbReference>
<protein>
    <recommendedName>
        <fullName evidence="1">DNA (cytosine-5-)-methyltransferase</fullName>
        <ecNumber evidence="1">2.1.1.37</ecNumber>
    </recommendedName>
</protein>
<geneLocation type="plasmid" evidence="8 9">
    <name>pSTRVI02</name>
</geneLocation>
<keyword evidence="3 6" id="KW-0808">Transferase</keyword>
<feature type="active site" evidence="6">
    <location>
        <position position="58"/>
    </location>
</feature>
<dbReference type="GO" id="GO:0003886">
    <property type="term" value="F:DNA (cytosine-5-)-methyltransferase activity"/>
    <property type="evidence" value="ECO:0007669"/>
    <property type="project" value="UniProtKB-EC"/>
</dbReference>
<dbReference type="GO" id="GO:0009307">
    <property type="term" value="P:DNA restriction-modification system"/>
    <property type="evidence" value="ECO:0007669"/>
    <property type="project" value="UniProtKB-KW"/>
</dbReference>
<dbReference type="REBASE" id="39482">
    <property type="entry name" value="M.Svi4113ORF46P"/>
</dbReference>
<dbReference type="EMBL" id="CP002996">
    <property type="protein sequence ID" value="AEM88823.1"/>
    <property type="molecule type" value="Genomic_DNA"/>
</dbReference>
<dbReference type="InterPro" id="IPR050750">
    <property type="entry name" value="C5-MTase"/>
</dbReference>
<comment type="similarity">
    <text evidence="6">Belongs to the class I-like SAM-binding methyltransferase superfamily. C5-methyltransferase family.</text>
</comment>
<dbReference type="Pfam" id="PF00145">
    <property type="entry name" value="DNA_methylase"/>
    <property type="match status" value="1"/>
</dbReference>
<evidence type="ECO:0000256" key="7">
    <source>
        <dbReference type="SAM" id="MobiDB-lite"/>
    </source>
</evidence>
<evidence type="ECO:0000256" key="4">
    <source>
        <dbReference type="ARBA" id="ARBA00022691"/>
    </source>
</evidence>
<dbReference type="RefSeq" id="WP_014043758.1">
    <property type="nucleotide sequence ID" value="NC_015952.1"/>
</dbReference>
<dbReference type="PROSITE" id="PS51679">
    <property type="entry name" value="SAM_MT_C5"/>
    <property type="match status" value="1"/>
</dbReference>
<dbReference type="InterPro" id="IPR029063">
    <property type="entry name" value="SAM-dependent_MTases_sf"/>
</dbReference>
<evidence type="ECO:0000313" key="8">
    <source>
        <dbReference type="EMBL" id="AEM88823.1"/>
    </source>
</evidence>
<evidence type="ECO:0000256" key="2">
    <source>
        <dbReference type="ARBA" id="ARBA00022603"/>
    </source>
</evidence>
<evidence type="ECO:0000256" key="1">
    <source>
        <dbReference type="ARBA" id="ARBA00011975"/>
    </source>
</evidence>
<dbReference type="EC" id="2.1.1.37" evidence="1"/>
<feature type="region of interest" description="Disordered" evidence="7">
    <location>
        <begin position="188"/>
        <end position="254"/>
    </location>
</feature>
<keyword evidence="5" id="KW-0680">Restriction system</keyword>
<keyword evidence="4 6" id="KW-0949">S-adenosyl-L-methionine</keyword>
<gene>
    <name evidence="8" type="ORF">Strvi_0046</name>
</gene>
<dbReference type="PANTHER" id="PTHR46098">
    <property type="entry name" value="TRNA (CYTOSINE(38)-C(5))-METHYLTRANSFERASE"/>
    <property type="match status" value="1"/>
</dbReference>
<dbReference type="Proteomes" id="UP000008703">
    <property type="component" value="Plasmid pSTRVI02"/>
</dbReference>
<dbReference type="Gene3D" id="3.40.50.150">
    <property type="entry name" value="Vaccinia Virus protein VP39"/>
    <property type="match status" value="1"/>
</dbReference>
<evidence type="ECO:0000256" key="5">
    <source>
        <dbReference type="ARBA" id="ARBA00022747"/>
    </source>
</evidence>
<evidence type="ECO:0000313" key="9">
    <source>
        <dbReference type="Proteomes" id="UP000008703"/>
    </source>
</evidence>
<accession>G2PHM2</accession>
<dbReference type="InterPro" id="IPR001525">
    <property type="entry name" value="C5_MeTfrase"/>
</dbReference>
<dbReference type="GO" id="GO:0032259">
    <property type="term" value="P:methylation"/>
    <property type="evidence" value="ECO:0007669"/>
    <property type="project" value="UniProtKB-KW"/>
</dbReference>
<sequence>MAVQHVFNARTVWHCENAAAPAAVLAHHFPDVPNLGNLKAVDFTGVEGVDILAAGFPCQDVSIAGPRDGMREGNRSGLWRDVARAIEILQPTWVVIENVRGLLSQRAHGVLEPCTRCVGHERPQDRLRALGAVLGDLALLGFDAEWLCLRASDAGAPHRRDRTFILARRAFAEDSDLEHWLQWRDSAPGQAQARRPWPDAGGRGGVGAAADSVSLESERGRAPGELGGAASAESGEEDQRKRSGTSPGCGCPDADDPGCGIVWGRYEQAIRRWEELIGRPAPCPIGWVKTGRRITPEFVEWMMGLPQHWVTGVPGISRTRQFTVLGNGVVPQQAVMALTILRERFSNEELCAEEAVQLLLDLDPVR</sequence>
<keyword evidence="2 6" id="KW-0489">Methyltransferase</keyword>
<evidence type="ECO:0000256" key="3">
    <source>
        <dbReference type="ARBA" id="ARBA00022679"/>
    </source>
</evidence>
<proteinExistence type="inferred from homology"/>
<dbReference type="KEGG" id="svl:Strvi_0046"/>